<accession>A0A0Q2MJ88</accession>
<dbReference type="InterPro" id="IPR016181">
    <property type="entry name" value="Acyl_CoA_acyltransferase"/>
</dbReference>
<name>A0A0Q2MJ88_VIBFU</name>
<dbReference type="GO" id="GO:0016740">
    <property type="term" value="F:transferase activity"/>
    <property type="evidence" value="ECO:0007669"/>
    <property type="project" value="UniProtKB-KW"/>
</dbReference>
<reference evidence="2 3" key="1">
    <citation type="submission" date="2015-08" db="EMBL/GenBank/DDBJ databases">
        <title>Antibacterial properties of a collection of Vibrionaceae strains.</title>
        <authorList>
            <person name="Giubergia S."/>
        </authorList>
    </citation>
    <scope>NUCLEOTIDE SEQUENCE [LARGE SCALE GENOMIC DNA]</scope>
    <source>
        <strain evidence="2 3">S0821</strain>
    </source>
</reference>
<dbReference type="InParanoid" id="A0A0Q2MJ88"/>
<dbReference type="PANTHER" id="PTHR31435">
    <property type="entry name" value="PROTEIN NATD1"/>
    <property type="match status" value="1"/>
</dbReference>
<comment type="caution">
    <text evidence="2">The sequence shown here is derived from an EMBL/GenBank/DDBJ whole genome shotgun (WGS) entry which is preliminary data.</text>
</comment>
<dbReference type="Proteomes" id="UP000051221">
    <property type="component" value="Unassembled WGS sequence"/>
</dbReference>
<gene>
    <name evidence="2" type="ORF">AMR76_00205</name>
</gene>
<dbReference type="InterPro" id="IPR045057">
    <property type="entry name" value="Gcn5-rel_NAT"/>
</dbReference>
<evidence type="ECO:0000259" key="1">
    <source>
        <dbReference type="PROSITE" id="PS51729"/>
    </source>
</evidence>
<dbReference type="PANTHER" id="PTHR31435:SF9">
    <property type="entry name" value="PROTEIN NATD1"/>
    <property type="match status" value="1"/>
</dbReference>
<dbReference type="Gene3D" id="3.40.630.30">
    <property type="match status" value="1"/>
</dbReference>
<keyword evidence="3" id="KW-1185">Reference proteome</keyword>
<dbReference type="AlphaFoldDB" id="A0A0Q2MJ88"/>
<evidence type="ECO:0000313" key="3">
    <source>
        <dbReference type="Proteomes" id="UP000051221"/>
    </source>
</evidence>
<dbReference type="PROSITE" id="PS51729">
    <property type="entry name" value="GNAT_YJDJ"/>
    <property type="match status" value="1"/>
</dbReference>
<proteinExistence type="predicted"/>
<dbReference type="RefSeq" id="WP_055464909.1">
    <property type="nucleotide sequence ID" value="NZ_CP089605.1"/>
</dbReference>
<organism evidence="2 3">
    <name type="scientific">Vibrio furnissii</name>
    <dbReference type="NCBI Taxonomy" id="29494"/>
    <lineage>
        <taxon>Bacteria</taxon>
        <taxon>Pseudomonadati</taxon>
        <taxon>Pseudomonadota</taxon>
        <taxon>Gammaproteobacteria</taxon>
        <taxon>Vibrionales</taxon>
        <taxon>Vibrionaceae</taxon>
        <taxon>Vibrio</taxon>
    </lineage>
</organism>
<dbReference type="InterPro" id="IPR031165">
    <property type="entry name" value="GNAT_YJDJ"/>
</dbReference>
<dbReference type="EMBL" id="LKHS01000001">
    <property type="protein sequence ID" value="KQH87762.1"/>
    <property type="molecule type" value="Genomic_DNA"/>
</dbReference>
<sequence>MKEQVIQDAQQQCFKVHLEGDEYALVHYELAPGVMTITSTRVPERLQGKGYGKVMMEAVLPLIEQQGLTIVPQCSYVDHYLTRHLQWQHLRHQS</sequence>
<dbReference type="Pfam" id="PF14542">
    <property type="entry name" value="Acetyltransf_CG"/>
    <property type="match status" value="1"/>
</dbReference>
<feature type="domain" description="N-acetyltransferase" evidence="1">
    <location>
        <begin position="6"/>
        <end position="92"/>
    </location>
</feature>
<dbReference type="SUPFAM" id="SSF55729">
    <property type="entry name" value="Acyl-CoA N-acyltransferases (Nat)"/>
    <property type="match status" value="1"/>
</dbReference>
<keyword evidence="2" id="KW-0808">Transferase</keyword>
<protein>
    <submittedName>
        <fullName evidence="2">Acetyltransferase</fullName>
    </submittedName>
</protein>
<evidence type="ECO:0000313" key="2">
    <source>
        <dbReference type="EMBL" id="KQH87762.1"/>
    </source>
</evidence>